<evidence type="ECO:0000256" key="3">
    <source>
        <dbReference type="ARBA" id="ARBA00023163"/>
    </source>
</evidence>
<dbReference type="GO" id="GO:0000976">
    <property type="term" value="F:transcription cis-regulatory region binding"/>
    <property type="evidence" value="ECO:0007669"/>
    <property type="project" value="TreeGrafter"/>
</dbReference>
<keyword evidence="7" id="KW-1185">Reference proteome</keyword>
<proteinExistence type="predicted"/>
<dbReference type="Gene3D" id="1.10.357.10">
    <property type="entry name" value="Tetracycline Repressor, domain 2"/>
    <property type="match status" value="1"/>
</dbReference>
<accession>A0A495XLP2</accession>
<evidence type="ECO:0000256" key="1">
    <source>
        <dbReference type="ARBA" id="ARBA00023015"/>
    </source>
</evidence>
<dbReference type="PANTHER" id="PTHR30055:SF234">
    <property type="entry name" value="HTH-TYPE TRANSCRIPTIONAL REGULATOR BETI"/>
    <property type="match status" value="1"/>
</dbReference>
<dbReference type="InterPro" id="IPR036271">
    <property type="entry name" value="Tet_transcr_reg_TetR-rel_C_sf"/>
</dbReference>
<dbReference type="GO" id="GO:0003700">
    <property type="term" value="F:DNA-binding transcription factor activity"/>
    <property type="evidence" value="ECO:0007669"/>
    <property type="project" value="TreeGrafter"/>
</dbReference>
<evidence type="ECO:0000313" key="6">
    <source>
        <dbReference type="EMBL" id="RKT72528.1"/>
    </source>
</evidence>
<keyword evidence="1" id="KW-0805">Transcription regulation</keyword>
<evidence type="ECO:0000256" key="4">
    <source>
        <dbReference type="PROSITE-ProRule" id="PRU00335"/>
    </source>
</evidence>
<dbReference type="InterPro" id="IPR009057">
    <property type="entry name" value="Homeodomain-like_sf"/>
</dbReference>
<gene>
    <name evidence="6" type="ORF">DFJ66_5842</name>
</gene>
<evidence type="ECO:0000313" key="7">
    <source>
        <dbReference type="Proteomes" id="UP000272729"/>
    </source>
</evidence>
<dbReference type="SUPFAM" id="SSF46689">
    <property type="entry name" value="Homeodomain-like"/>
    <property type="match status" value="1"/>
</dbReference>
<dbReference type="RefSeq" id="WP_211351353.1">
    <property type="nucleotide sequence ID" value="NZ_JBIUBA010000033.1"/>
</dbReference>
<dbReference type="AlphaFoldDB" id="A0A495XLP2"/>
<dbReference type="SUPFAM" id="SSF48498">
    <property type="entry name" value="Tetracyclin repressor-like, C-terminal domain"/>
    <property type="match status" value="1"/>
</dbReference>
<feature type="domain" description="HTH tetR-type" evidence="5">
    <location>
        <begin position="7"/>
        <end position="66"/>
    </location>
</feature>
<sequence length="203" mass="21250">MPRADAARNRALLIEAAAAELSEHGLDVSIARIAARAGVAKGTVFNHFAGKEELVAAIFCEQLGALAATGEALLHHADPWEALVRFMTAAAELQVRDRSFCEAGAATSRTDPAVRAASDRLARAAEALTARARDSGAVRADVTGHDVVLLLSAATQIAAPLAGSRSDLWRRYLHLVLDGLRPAAAHDLPVAPPTHRDFTAAAG</sequence>
<dbReference type="Pfam" id="PF21597">
    <property type="entry name" value="TetR_C_43"/>
    <property type="match status" value="1"/>
</dbReference>
<dbReference type="PANTHER" id="PTHR30055">
    <property type="entry name" value="HTH-TYPE TRANSCRIPTIONAL REGULATOR RUTR"/>
    <property type="match status" value="1"/>
</dbReference>
<dbReference type="Proteomes" id="UP000272729">
    <property type="component" value="Unassembled WGS sequence"/>
</dbReference>
<dbReference type="InterPro" id="IPR049445">
    <property type="entry name" value="TetR_SbtR-like_C"/>
</dbReference>
<dbReference type="InterPro" id="IPR001647">
    <property type="entry name" value="HTH_TetR"/>
</dbReference>
<protein>
    <submittedName>
        <fullName evidence="6">TetR family transcriptional regulator</fullName>
    </submittedName>
</protein>
<name>A0A495XLP2_9PSEU</name>
<dbReference type="Pfam" id="PF00440">
    <property type="entry name" value="TetR_N"/>
    <property type="match status" value="1"/>
</dbReference>
<dbReference type="PROSITE" id="PS50977">
    <property type="entry name" value="HTH_TETR_2"/>
    <property type="match status" value="1"/>
</dbReference>
<dbReference type="PRINTS" id="PR00455">
    <property type="entry name" value="HTHTETR"/>
</dbReference>
<comment type="caution">
    <text evidence="6">The sequence shown here is derived from an EMBL/GenBank/DDBJ whole genome shotgun (WGS) entry which is preliminary data.</text>
</comment>
<evidence type="ECO:0000256" key="2">
    <source>
        <dbReference type="ARBA" id="ARBA00023125"/>
    </source>
</evidence>
<dbReference type="EMBL" id="RBXR01000001">
    <property type="protein sequence ID" value="RKT72528.1"/>
    <property type="molecule type" value="Genomic_DNA"/>
</dbReference>
<dbReference type="PROSITE" id="PS01081">
    <property type="entry name" value="HTH_TETR_1"/>
    <property type="match status" value="1"/>
</dbReference>
<dbReference type="InterPro" id="IPR050109">
    <property type="entry name" value="HTH-type_TetR-like_transc_reg"/>
</dbReference>
<reference evidence="6 7" key="1">
    <citation type="submission" date="2018-10" db="EMBL/GenBank/DDBJ databases">
        <title>Sequencing the genomes of 1000 actinobacteria strains.</title>
        <authorList>
            <person name="Klenk H.-P."/>
        </authorList>
    </citation>
    <scope>NUCLEOTIDE SEQUENCE [LARGE SCALE GENOMIC DNA]</scope>
    <source>
        <strain evidence="6 7">DSM 43911</strain>
    </source>
</reference>
<feature type="DNA-binding region" description="H-T-H motif" evidence="4">
    <location>
        <begin position="29"/>
        <end position="48"/>
    </location>
</feature>
<dbReference type="InterPro" id="IPR023772">
    <property type="entry name" value="DNA-bd_HTH_TetR-type_CS"/>
</dbReference>
<organism evidence="6 7">
    <name type="scientific">Saccharothrix variisporea</name>
    <dbReference type="NCBI Taxonomy" id="543527"/>
    <lineage>
        <taxon>Bacteria</taxon>
        <taxon>Bacillati</taxon>
        <taxon>Actinomycetota</taxon>
        <taxon>Actinomycetes</taxon>
        <taxon>Pseudonocardiales</taxon>
        <taxon>Pseudonocardiaceae</taxon>
        <taxon>Saccharothrix</taxon>
    </lineage>
</organism>
<keyword evidence="3" id="KW-0804">Transcription</keyword>
<evidence type="ECO:0000259" key="5">
    <source>
        <dbReference type="PROSITE" id="PS50977"/>
    </source>
</evidence>
<keyword evidence="2 4" id="KW-0238">DNA-binding</keyword>